<evidence type="ECO:0000313" key="2">
    <source>
        <dbReference type="Proteomes" id="UP001148737"/>
    </source>
</evidence>
<protein>
    <submittedName>
        <fullName evidence="1">Uncharacterized protein</fullName>
    </submittedName>
</protein>
<organism evidence="1 2">
    <name type="scientific">Lecanicillium saksenae</name>
    <dbReference type="NCBI Taxonomy" id="468837"/>
    <lineage>
        <taxon>Eukaryota</taxon>
        <taxon>Fungi</taxon>
        <taxon>Dikarya</taxon>
        <taxon>Ascomycota</taxon>
        <taxon>Pezizomycotina</taxon>
        <taxon>Sordariomycetes</taxon>
        <taxon>Hypocreomycetidae</taxon>
        <taxon>Hypocreales</taxon>
        <taxon>Cordycipitaceae</taxon>
        <taxon>Lecanicillium</taxon>
    </lineage>
</organism>
<gene>
    <name evidence="1" type="ORF">NLG97_g2621</name>
</gene>
<evidence type="ECO:0000313" key="1">
    <source>
        <dbReference type="EMBL" id="KAJ3496497.1"/>
    </source>
</evidence>
<sequence length="340" mass="36982">MVTVPQSRQSDLACQDSLPSVEDGKSQCQMGLVSLDWDDADAFSATHFLADSRPRNSGDNIRAVLSEDNDTPVNVHEGPYYPRLWSSSFSPLDPSLSHLDYSDEGGVNASADNSLQALQQQVIELNTEIVSATNHQLQPDSTPPSISSFSVNGAVEGTRGLLRITNSSLLTVSSVTRHDGPQDAAGIIDRGIMDMGGLTMMIFSCHQHLLSLFSVLCCSIEQTLESMAIEDRNLHSNRGYVLQAGAIPSVAQFTMVLQLLVHLVNRLDRVFVATRLSCQSVSVSSLEPTLADQQVGPSARISADITSAAQIILQTIPDIHVRIRQTILQLQDRLEKLDVF</sequence>
<dbReference type="EMBL" id="JANAKD010000185">
    <property type="protein sequence ID" value="KAJ3496497.1"/>
    <property type="molecule type" value="Genomic_DNA"/>
</dbReference>
<reference evidence="1" key="1">
    <citation type="submission" date="2022-07" db="EMBL/GenBank/DDBJ databases">
        <title>Genome Sequence of Lecanicillium saksenae.</title>
        <authorList>
            <person name="Buettner E."/>
        </authorList>
    </citation>
    <scope>NUCLEOTIDE SEQUENCE</scope>
    <source>
        <strain evidence="1">VT-O1</strain>
    </source>
</reference>
<dbReference type="Proteomes" id="UP001148737">
    <property type="component" value="Unassembled WGS sequence"/>
</dbReference>
<comment type="caution">
    <text evidence="1">The sequence shown here is derived from an EMBL/GenBank/DDBJ whole genome shotgun (WGS) entry which is preliminary data.</text>
</comment>
<name>A0ACC1R3Q3_9HYPO</name>
<proteinExistence type="predicted"/>
<keyword evidence="2" id="KW-1185">Reference proteome</keyword>
<accession>A0ACC1R3Q3</accession>